<evidence type="ECO:0000256" key="2">
    <source>
        <dbReference type="HAMAP-Rule" id="MF_00003"/>
    </source>
</evidence>
<dbReference type="InterPro" id="IPR015946">
    <property type="entry name" value="KH_dom-like_a/b"/>
</dbReference>
<keyword evidence="1 2" id="KW-0690">Ribosome biogenesis</keyword>
<protein>
    <recommendedName>
        <fullName evidence="2">Ribosome-binding factor A</fullName>
    </recommendedName>
</protein>
<gene>
    <name evidence="2 3" type="primary">rbfA</name>
    <name evidence="3" type="ORF">GWP43_03365</name>
</gene>
<organism evidence="3 4">
    <name type="scientific">Treponema vincentii</name>
    <dbReference type="NCBI Taxonomy" id="69710"/>
    <lineage>
        <taxon>Bacteria</taxon>
        <taxon>Pseudomonadati</taxon>
        <taxon>Spirochaetota</taxon>
        <taxon>Spirochaetia</taxon>
        <taxon>Spirochaetales</taxon>
        <taxon>Treponemataceae</taxon>
        <taxon>Treponema</taxon>
    </lineage>
</organism>
<proteinExistence type="inferred from homology"/>
<comment type="subunit">
    <text evidence="2">Monomer. Binds 30S ribosomal subunits, but not 50S ribosomal subunits or 70S ribosomes.</text>
</comment>
<dbReference type="GO" id="GO:0030490">
    <property type="term" value="P:maturation of SSU-rRNA"/>
    <property type="evidence" value="ECO:0007669"/>
    <property type="project" value="UniProtKB-UniRule"/>
</dbReference>
<evidence type="ECO:0000313" key="3">
    <source>
        <dbReference type="EMBL" id="QHX42648.1"/>
    </source>
</evidence>
<dbReference type="EMBL" id="CP048020">
    <property type="protein sequence ID" value="QHX42648.1"/>
    <property type="molecule type" value="Genomic_DNA"/>
</dbReference>
<dbReference type="InterPro" id="IPR023799">
    <property type="entry name" value="RbfA_dom_sf"/>
</dbReference>
<dbReference type="RefSeq" id="WP_162662704.1">
    <property type="nucleotide sequence ID" value="NZ_CP048020.1"/>
</dbReference>
<evidence type="ECO:0000313" key="4">
    <source>
        <dbReference type="Proteomes" id="UP000464374"/>
    </source>
</evidence>
<dbReference type="Proteomes" id="UP000464374">
    <property type="component" value="Chromosome"/>
</dbReference>
<dbReference type="GO" id="GO:0043024">
    <property type="term" value="F:ribosomal small subunit binding"/>
    <property type="evidence" value="ECO:0007669"/>
    <property type="project" value="TreeGrafter"/>
</dbReference>
<comment type="subcellular location">
    <subcellularLocation>
        <location evidence="2">Cytoplasm</location>
    </subcellularLocation>
</comment>
<keyword evidence="2" id="KW-0963">Cytoplasm</keyword>
<dbReference type="AlphaFoldDB" id="A0A6P1XYS1"/>
<name>A0A6P1XYS1_9SPIR</name>
<dbReference type="PANTHER" id="PTHR33515:SF1">
    <property type="entry name" value="RIBOSOME-BINDING FACTOR A, CHLOROPLASTIC-RELATED"/>
    <property type="match status" value="1"/>
</dbReference>
<dbReference type="Gene3D" id="3.30.300.20">
    <property type="match status" value="1"/>
</dbReference>
<dbReference type="PANTHER" id="PTHR33515">
    <property type="entry name" value="RIBOSOME-BINDING FACTOR A, CHLOROPLASTIC-RELATED"/>
    <property type="match status" value="1"/>
</dbReference>
<accession>A0A6P1XYS1</accession>
<dbReference type="NCBIfam" id="TIGR00082">
    <property type="entry name" value="rbfA"/>
    <property type="match status" value="1"/>
</dbReference>
<dbReference type="SUPFAM" id="SSF89919">
    <property type="entry name" value="Ribosome-binding factor A, RbfA"/>
    <property type="match status" value="1"/>
</dbReference>
<evidence type="ECO:0000256" key="1">
    <source>
        <dbReference type="ARBA" id="ARBA00022517"/>
    </source>
</evidence>
<dbReference type="Pfam" id="PF02033">
    <property type="entry name" value="RBFA"/>
    <property type="match status" value="1"/>
</dbReference>
<dbReference type="HAMAP" id="MF_00003">
    <property type="entry name" value="RbfA"/>
    <property type="match status" value="1"/>
</dbReference>
<reference evidence="3 4" key="1">
    <citation type="submission" date="2020-01" db="EMBL/GenBank/DDBJ databases">
        <title>Complete genome sequence of a human oral phylogroup 1 Treponema sp. strain ATCC 700766, originally isolated from periodontitis dental plaque.</title>
        <authorList>
            <person name="Chan Y."/>
            <person name="Huo Y.-B."/>
            <person name="Yu X.-L."/>
            <person name="Zeng H."/>
            <person name="Leung W.-K."/>
            <person name="Watt R.M."/>
        </authorList>
    </citation>
    <scope>NUCLEOTIDE SEQUENCE [LARGE SCALE GENOMIC DNA]</scope>
    <source>
        <strain evidence="3 4">OMZ 804</strain>
    </source>
</reference>
<sequence>MSEFRLDKLAEQIREEISQLIFSGKIKDPRVSNFLSINRVEVSGDLAYAKVYVSSFMDAHKTKQGVRGLENAAGFIRTSLAKKLHIHQCPQFTFIYDESIEDGFNMVKKLEALEASSNSGNNAQE</sequence>
<comment type="similarity">
    <text evidence="2">Belongs to the RbfA family.</text>
</comment>
<comment type="function">
    <text evidence="2">One of several proteins that assist in the late maturation steps of the functional core of the 30S ribosomal subunit. Associates with free 30S ribosomal subunits (but not with 30S subunits that are part of 70S ribosomes or polysomes). Required for efficient processing of 16S rRNA. May interact with the 5'-terminal helix region of 16S rRNA.</text>
</comment>
<dbReference type="KEGG" id="trz:GWP43_03365"/>
<dbReference type="InterPro" id="IPR000238">
    <property type="entry name" value="RbfA"/>
</dbReference>
<dbReference type="GO" id="GO:0005829">
    <property type="term" value="C:cytosol"/>
    <property type="evidence" value="ECO:0007669"/>
    <property type="project" value="TreeGrafter"/>
</dbReference>